<sequence>MSRRANIATILLLGRSSHPPAVAPLIARFQAAALACSSRLSRCRCAPGRANRGTGICDDRYRPGPLPLRPAAASQIAPCRGLTLLFVIGPIFSISGNLLYVHASLNSVDTASLKQSFRLYRGHRHRYLKNAYEFNSIREREWCSKRLLETDEMDNFGFVVDEKLDVIDEVEIKDLSNVAVYTSGEYRRDAAPCANVPASGLSVPVYG</sequence>
<name>A0A4C2AAP3_EUMVA</name>
<accession>A0A4C2AAP3</accession>
<organism evidence="1 2">
    <name type="scientific">Eumeta variegata</name>
    <name type="common">Bagworm moth</name>
    <name type="synonym">Eumeta japonica</name>
    <dbReference type="NCBI Taxonomy" id="151549"/>
    <lineage>
        <taxon>Eukaryota</taxon>
        <taxon>Metazoa</taxon>
        <taxon>Ecdysozoa</taxon>
        <taxon>Arthropoda</taxon>
        <taxon>Hexapoda</taxon>
        <taxon>Insecta</taxon>
        <taxon>Pterygota</taxon>
        <taxon>Neoptera</taxon>
        <taxon>Endopterygota</taxon>
        <taxon>Lepidoptera</taxon>
        <taxon>Glossata</taxon>
        <taxon>Ditrysia</taxon>
        <taxon>Tineoidea</taxon>
        <taxon>Psychidae</taxon>
        <taxon>Oiketicinae</taxon>
        <taxon>Eumeta</taxon>
    </lineage>
</organism>
<evidence type="ECO:0000313" key="1">
    <source>
        <dbReference type="EMBL" id="GBP97160.1"/>
    </source>
</evidence>
<comment type="caution">
    <text evidence="1">The sequence shown here is derived from an EMBL/GenBank/DDBJ whole genome shotgun (WGS) entry which is preliminary data.</text>
</comment>
<dbReference type="AlphaFoldDB" id="A0A4C2AAP3"/>
<gene>
    <name evidence="1" type="ORF">EVAR_68230_1</name>
</gene>
<keyword evidence="2" id="KW-1185">Reference proteome</keyword>
<proteinExistence type="predicted"/>
<evidence type="ECO:0000313" key="2">
    <source>
        <dbReference type="Proteomes" id="UP000299102"/>
    </source>
</evidence>
<protein>
    <submittedName>
        <fullName evidence="1">Uncharacterized protein</fullName>
    </submittedName>
</protein>
<dbReference type="Proteomes" id="UP000299102">
    <property type="component" value="Unassembled WGS sequence"/>
</dbReference>
<reference evidence="1 2" key="1">
    <citation type="journal article" date="2019" name="Commun. Biol.">
        <title>The bagworm genome reveals a unique fibroin gene that provides high tensile strength.</title>
        <authorList>
            <person name="Kono N."/>
            <person name="Nakamura H."/>
            <person name="Ohtoshi R."/>
            <person name="Tomita M."/>
            <person name="Numata K."/>
            <person name="Arakawa K."/>
        </authorList>
    </citation>
    <scope>NUCLEOTIDE SEQUENCE [LARGE SCALE GENOMIC DNA]</scope>
</reference>
<dbReference type="EMBL" id="BGZK01002884">
    <property type="protein sequence ID" value="GBP97160.1"/>
    <property type="molecule type" value="Genomic_DNA"/>
</dbReference>